<protein>
    <submittedName>
        <fullName evidence="2">Transposase</fullName>
    </submittedName>
</protein>
<dbReference type="PANTHER" id="PTHR46889">
    <property type="entry name" value="TRANSPOSASE INSF FOR INSERTION SEQUENCE IS3B-RELATED"/>
    <property type="match status" value="1"/>
</dbReference>
<organism evidence="2 3">
    <name type="scientific">Faecalibacterium prausnitzii</name>
    <dbReference type="NCBI Taxonomy" id="853"/>
    <lineage>
        <taxon>Bacteria</taxon>
        <taxon>Bacillati</taxon>
        <taxon>Bacillota</taxon>
        <taxon>Clostridia</taxon>
        <taxon>Eubacteriales</taxon>
        <taxon>Oscillospiraceae</taxon>
        <taxon>Faecalibacterium</taxon>
    </lineage>
</organism>
<gene>
    <name evidence="2" type="ORF">DWZ89_13405</name>
</gene>
<evidence type="ECO:0000259" key="1">
    <source>
        <dbReference type="Pfam" id="PF13276"/>
    </source>
</evidence>
<reference evidence="2 3" key="1">
    <citation type="submission" date="2018-08" db="EMBL/GenBank/DDBJ databases">
        <title>A genome reference for cultivated species of the human gut microbiota.</title>
        <authorList>
            <person name="Zou Y."/>
            <person name="Xue W."/>
            <person name="Luo G."/>
        </authorList>
    </citation>
    <scope>NUCLEOTIDE SEQUENCE [LARGE SCALE GENOMIC DNA]</scope>
    <source>
        <strain evidence="2 3">AF36-11AT</strain>
    </source>
</reference>
<dbReference type="AlphaFoldDB" id="A0A3E2SZZ5"/>
<accession>A0A3E2SZZ5</accession>
<dbReference type="InterPro" id="IPR050900">
    <property type="entry name" value="Transposase_IS3/IS150/IS904"/>
</dbReference>
<dbReference type="Pfam" id="PF13276">
    <property type="entry name" value="HTH_21"/>
    <property type="match status" value="1"/>
</dbReference>
<sequence>MKALLQLAGLPRSTFYYYLRQSHKPAKYQMVKAEIITIFNKNKKRYGYRRITQELHNNDICVNHKTVQKLM</sequence>
<comment type="caution">
    <text evidence="2">The sequence shown here is derived from an EMBL/GenBank/DDBJ whole genome shotgun (WGS) entry which is preliminary data.</text>
</comment>
<dbReference type="RefSeq" id="WP_147322230.1">
    <property type="nucleotide sequence ID" value="NZ_QVEQ01000021.1"/>
</dbReference>
<feature type="domain" description="HTH-like" evidence="1">
    <location>
        <begin position="32"/>
        <end position="71"/>
    </location>
</feature>
<evidence type="ECO:0000313" key="2">
    <source>
        <dbReference type="EMBL" id="RGB67526.1"/>
    </source>
</evidence>
<evidence type="ECO:0000313" key="3">
    <source>
        <dbReference type="Proteomes" id="UP000261140"/>
    </source>
</evidence>
<dbReference type="Proteomes" id="UP000261140">
    <property type="component" value="Unassembled WGS sequence"/>
</dbReference>
<feature type="non-terminal residue" evidence="2">
    <location>
        <position position="71"/>
    </location>
</feature>
<name>A0A3E2SZZ5_9FIRM</name>
<dbReference type="EMBL" id="QVEQ01000021">
    <property type="protein sequence ID" value="RGB67526.1"/>
    <property type="molecule type" value="Genomic_DNA"/>
</dbReference>
<dbReference type="InterPro" id="IPR025948">
    <property type="entry name" value="HTH-like_dom"/>
</dbReference>
<proteinExistence type="predicted"/>